<evidence type="ECO:0000313" key="4">
    <source>
        <dbReference type="Proteomes" id="UP000611640"/>
    </source>
</evidence>
<reference evidence="3 4" key="1">
    <citation type="submission" date="2020-08" db="EMBL/GenBank/DDBJ databases">
        <title>Whole genome shotgun sequence of Actinocatenispora thailandica NBRC 105041.</title>
        <authorList>
            <person name="Komaki H."/>
            <person name="Tamura T."/>
        </authorList>
    </citation>
    <scope>NUCLEOTIDE SEQUENCE [LARGE SCALE GENOMIC DNA]</scope>
    <source>
        <strain evidence="3 4">NBRC 105041</strain>
    </source>
</reference>
<name>A0A7R7DK30_9ACTN</name>
<evidence type="ECO:0000256" key="1">
    <source>
        <dbReference type="SAM" id="MobiDB-lite"/>
    </source>
</evidence>
<dbReference type="Proteomes" id="UP000611640">
    <property type="component" value="Chromosome"/>
</dbReference>
<dbReference type="EMBL" id="AP023355">
    <property type="protein sequence ID" value="BCJ32926.1"/>
    <property type="molecule type" value="Genomic_DNA"/>
</dbReference>
<sequence length="298" mass="33473">MPTSVLLAVLAAAGLLALAPALVRRYDTTERQVAEREWSTARVVTRRRRRCTVPGRHPVNPPRRAPDVVPAAGGAAEPRTAIARTSARLPRARTAQPATPGSRRSAVARPDRRQYRRSVGIRRRRRAWRRLRRSPFAQLLRARPILSRPAAELDPDQRRRWWRYHRRRILMFLLAVLVVELAVGLLVPASFVAAGGTVLLLGAYVVHLRNRALDEARRRREHLRRLTEERAGAERAERARAIRRRRAAALAAARRAAEAQERAEALAAARAAEAELADGTYGATFLRGRPYQARAVGF</sequence>
<feature type="transmembrane region" description="Helical" evidence="2">
    <location>
        <begin position="6"/>
        <end position="23"/>
    </location>
</feature>
<dbReference type="KEGG" id="atl:Athai_04290"/>
<keyword evidence="2" id="KW-1133">Transmembrane helix</keyword>
<protein>
    <submittedName>
        <fullName evidence="3">Uncharacterized protein</fullName>
    </submittedName>
</protein>
<accession>A0A7R7DK30</accession>
<keyword evidence="2" id="KW-0812">Transmembrane</keyword>
<gene>
    <name evidence="3" type="ORF">Athai_04290</name>
</gene>
<keyword evidence="2" id="KW-0472">Membrane</keyword>
<feature type="compositionally biased region" description="Low complexity" evidence="1">
    <location>
        <begin position="67"/>
        <end position="76"/>
    </location>
</feature>
<organism evidence="3 4">
    <name type="scientific">Actinocatenispora thailandica</name>
    <dbReference type="NCBI Taxonomy" id="227318"/>
    <lineage>
        <taxon>Bacteria</taxon>
        <taxon>Bacillati</taxon>
        <taxon>Actinomycetota</taxon>
        <taxon>Actinomycetes</taxon>
        <taxon>Micromonosporales</taxon>
        <taxon>Micromonosporaceae</taxon>
        <taxon>Actinocatenispora</taxon>
    </lineage>
</organism>
<feature type="transmembrane region" description="Helical" evidence="2">
    <location>
        <begin position="169"/>
        <end position="187"/>
    </location>
</feature>
<dbReference type="RefSeq" id="WP_203959904.1">
    <property type="nucleotide sequence ID" value="NZ_AP023355.1"/>
</dbReference>
<evidence type="ECO:0000313" key="3">
    <source>
        <dbReference type="EMBL" id="BCJ32926.1"/>
    </source>
</evidence>
<feature type="region of interest" description="Disordered" evidence="1">
    <location>
        <begin position="52"/>
        <end position="110"/>
    </location>
</feature>
<feature type="transmembrane region" description="Helical" evidence="2">
    <location>
        <begin position="193"/>
        <end position="210"/>
    </location>
</feature>
<proteinExistence type="predicted"/>
<evidence type="ECO:0000256" key="2">
    <source>
        <dbReference type="SAM" id="Phobius"/>
    </source>
</evidence>
<dbReference type="AlphaFoldDB" id="A0A7R7DK30"/>
<keyword evidence="4" id="KW-1185">Reference proteome</keyword>